<dbReference type="AlphaFoldDB" id="A0A6N2MVL1"/>
<sequence>MCHAKLRDEFQIFVCLPTSITTHEPLPLSSPCICQLFLRAFAEHTPETVPLSLIHGTTLFDSPFRSTDKNKAISLFGWVRTHPQRTRFSVSQLTPIHQVAPSGLMMMAAPNELGMCGQLVLTS</sequence>
<reference evidence="1" key="1">
    <citation type="submission" date="2019-03" db="EMBL/GenBank/DDBJ databases">
        <authorList>
            <person name="Mank J."/>
            <person name="Almeida P."/>
        </authorList>
    </citation>
    <scope>NUCLEOTIDE SEQUENCE</scope>
    <source>
        <strain evidence="1">78183</strain>
    </source>
</reference>
<evidence type="ECO:0000313" key="1">
    <source>
        <dbReference type="EMBL" id="VFU53633.1"/>
    </source>
</evidence>
<dbReference type="EMBL" id="CAADRP010001818">
    <property type="protein sequence ID" value="VFU53633.1"/>
    <property type="molecule type" value="Genomic_DNA"/>
</dbReference>
<accession>A0A6N2MVL1</accession>
<organism evidence="1">
    <name type="scientific">Salix viminalis</name>
    <name type="common">Common osier</name>
    <name type="synonym">Basket willow</name>
    <dbReference type="NCBI Taxonomy" id="40686"/>
    <lineage>
        <taxon>Eukaryota</taxon>
        <taxon>Viridiplantae</taxon>
        <taxon>Streptophyta</taxon>
        <taxon>Embryophyta</taxon>
        <taxon>Tracheophyta</taxon>
        <taxon>Spermatophyta</taxon>
        <taxon>Magnoliopsida</taxon>
        <taxon>eudicotyledons</taxon>
        <taxon>Gunneridae</taxon>
        <taxon>Pentapetalae</taxon>
        <taxon>rosids</taxon>
        <taxon>fabids</taxon>
        <taxon>Malpighiales</taxon>
        <taxon>Salicaceae</taxon>
        <taxon>Saliceae</taxon>
        <taxon>Salix</taxon>
    </lineage>
</organism>
<gene>
    <name evidence="1" type="ORF">SVIM_LOCUS372648</name>
</gene>
<proteinExistence type="predicted"/>
<name>A0A6N2MVL1_SALVM</name>
<protein>
    <submittedName>
        <fullName evidence="1">Uncharacterized protein</fullName>
    </submittedName>
</protein>